<feature type="transmembrane region" description="Helical" evidence="7">
    <location>
        <begin position="406"/>
        <end position="423"/>
    </location>
</feature>
<reference evidence="9 10" key="1">
    <citation type="submission" date="2021-02" db="EMBL/GenBank/DDBJ databases">
        <title>Brevundimonas sp. CS1 genome sequence.</title>
        <authorList>
            <person name="Lee K."/>
            <person name="Choi Y.-J."/>
            <person name="Son H.-R."/>
        </authorList>
    </citation>
    <scope>NUCLEOTIDE SEQUENCE [LARGE SCALE GENOMIC DNA]</scope>
    <source>
        <strain evidence="9 10">CS1</strain>
    </source>
</reference>
<dbReference type="RefSeq" id="WP_205681480.1">
    <property type="nucleotide sequence ID" value="NZ_CP070968.1"/>
</dbReference>
<dbReference type="Gene3D" id="3.90.550.10">
    <property type="entry name" value="Spore Coat Polysaccharide Biosynthesis Protein SpsA, Chain A"/>
    <property type="match status" value="1"/>
</dbReference>
<dbReference type="PANTHER" id="PTHR43867">
    <property type="entry name" value="CELLULOSE SYNTHASE CATALYTIC SUBUNIT A [UDP-FORMING]"/>
    <property type="match status" value="1"/>
</dbReference>
<dbReference type="EMBL" id="CP070968">
    <property type="protein sequence ID" value="QSF53879.1"/>
    <property type="molecule type" value="Genomic_DNA"/>
</dbReference>
<keyword evidence="6 7" id="KW-0472">Membrane</keyword>
<organism evidence="9 10">
    <name type="scientific">Brevundimonas fontaquae</name>
    <dbReference type="NCBI Taxonomy" id="2813778"/>
    <lineage>
        <taxon>Bacteria</taxon>
        <taxon>Pseudomonadati</taxon>
        <taxon>Pseudomonadota</taxon>
        <taxon>Alphaproteobacteria</taxon>
        <taxon>Caulobacterales</taxon>
        <taxon>Caulobacteraceae</taxon>
        <taxon>Brevundimonas</taxon>
    </lineage>
</organism>
<evidence type="ECO:0000256" key="1">
    <source>
        <dbReference type="ARBA" id="ARBA00004141"/>
    </source>
</evidence>
<dbReference type="Pfam" id="PF05157">
    <property type="entry name" value="MshEN"/>
    <property type="match status" value="1"/>
</dbReference>
<evidence type="ECO:0000313" key="10">
    <source>
        <dbReference type="Proteomes" id="UP000662957"/>
    </source>
</evidence>
<evidence type="ECO:0000256" key="2">
    <source>
        <dbReference type="ARBA" id="ARBA00022676"/>
    </source>
</evidence>
<dbReference type="InterPro" id="IPR029044">
    <property type="entry name" value="Nucleotide-diphossugar_trans"/>
</dbReference>
<dbReference type="NCBIfam" id="NF011305">
    <property type="entry name" value="PRK14716.1-3"/>
    <property type="match status" value="1"/>
</dbReference>
<dbReference type="GO" id="GO:0016740">
    <property type="term" value="F:transferase activity"/>
    <property type="evidence" value="ECO:0007669"/>
    <property type="project" value="UniProtKB-KW"/>
</dbReference>
<dbReference type="NCBIfam" id="NF012033">
    <property type="entry name" value="PRK15489.1"/>
    <property type="match status" value="1"/>
</dbReference>
<name>A0ABX7LP19_9CAUL</name>
<dbReference type="SUPFAM" id="SSF160246">
    <property type="entry name" value="EspE N-terminal domain-like"/>
    <property type="match status" value="2"/>
</dbReference>
<evidence type="ECO:0000259" key="8">
    <source>
        <dbReference type="Pfam" id="PF05157"/>
    </source>
</evidence>
<gene>
    <name evidence="9" type="ORF">JX001_14085</name>
</gene>
<protein>
    <submittedName>
        <fullName evidence="9">Glycosyl transferase family protein</fullName>
    </submittedName>
</protein>
<evidence type="ECO:0000256" key="5">
    <source>
        <dbReference type="ARBA" id="ARBA00022989"/>
    </source>
</evidence>
<dbReference type="InterPro" id="IPR037257">
    <property type="entry name" value="T2SS_E_N_sf"/>
</dbReference>
<evidence type="ECO:0000256" key="3">
    <source>
        <dbReference type="ARBA" id="ARBA00022679"/>
    </source>
</evidence>
<dbReference type="InterPro" id="IPR050321">
    <property type="entry name" value="Glycosyltr_2/OpgH_subfam"/>
</dbReference>
<dbReference type="SUPFAM" id="SSF53448">
    <property type="entry name" value="Nucleotide-diphospho-sugar transferases"/>
    <property type="match status" value="1"/>
</dbReference>
<comment type="subcellular location">
    <subcellularLocation>
        <location evidence="1">Membrane</location>
        <topology evidence="1">Multi-pass membrane protein</topology>
    </subcellularLocation>
</comment>
<dbReference type="Proteomes" id="UP000662957">
    <property type="component" value="Chromosome"/>
</dbReference>
<proteinExistence type="predicted"/>
<evidence type="ECO:0000256" key="4">
    <source>
        <dbReference type="ARBA" id="ARBA00022692"/>
    </source>
</evidence>
<accession>A0ABX7LP19</accession>
<sequence>MEFLPTGADLHALLLGYWEVLRWAVLISAVLILVSSLDDLFIDLAYWSALLVRFCSVQDRPAPQRLLEQHPEKMIAIMVPAWQESDVIASMVANTNKTFDYSRYHIFVGVYANDAETRREVEKVRQRFPKVHRAEVPHDGPTSKADCLNWIVQNILLYEEKTGQQFEAFLMHDAEDVVHRFGLKTVNWFVDKAAMIQMPVLSMDRKWNNLVACHYMDEFAEFHTKDLPVRSALARMTPSAGVATAFHRQAMMALVEERQGQPFNTDSLTEDYDVAHRLSVLGYPSSFVRYHAKVPRQRKAWFRKGMVDISRRELVSTKEFFPHRFAYSVRQKARWTLGISIMGWAQLGWFGGLVNRYYLFRDRKALFTAPVGIIGYAIVIQLLGVMLLQWLWPEAINLPPLIDRRWVWAIVTFNFLFLLNRILHRAWFTGLNHGLKHVPLTPIRIVTSNLISFGAFWRASHQWINHLVTRRPIAWDKTQHAYPSLSELQQGTGRLGDTLRFWNHVSEADLIRALEVQKNRYRPLGLLLLDLAAVDDDHLAEAFAERGETYASIFDPFQIERGVLALLTPEEAARYGAVPLRRNGARLDVALAEPLPADQRSALEKRLGQQGVRSVRFLFAPLSDIAFAIRFAWGEDPFVVVREQLARLKAAGHLDASREAMLWRSVRAGYARLGDILIRQRRISHADLQTALAASRTEGRSLGETLTRLKLVAAADLEAALKDQRSARWLSEHLAEALRSAPVDDRHLPRYQLA</sequence>
<evidence type="ECO:0000256" key="7">
    <source>
        <dbReference type="SAM" id="Phobius"/>
    </source>
</evidence>
<feature type="domain" description="Type II secretion system protein GspE N-terminal" evidence="8">
    <location>
        <begin position="555"/>
        <end position="629"/>
    </location>
</feature>
<evidence type="ECO:0000313" key="9">
    <source>
        <dbReference type="EMBL" id="QSF53879.1"/>
    </source>
</evidence>
<dbReference type="Pfam" id="PF13641">
    <property type="entry name" value="Glyco_tranf_2_3"/>
    <property type="match status" value="1"/>
</dbReference>
<dbReference type="Gene3D" id="3.30.300.160">
    <property type="entry name" value="Type II secretion system, protein E, N-terminal domain"/>
    <property type="match status" value="1"/>
</dbReference>
<keyword evidence="4 7" id="KW-0812">Transmembrane</keyword>
<keyword evidence="10" id="KW-1185">Reference proteome</keyword>
<feature type="transmembrane region" description="Helical" evidence="7">
    <location>
        <begin position="365"/>
        <end position="391"/>
    </location>
</feature>
<dbReference type="PANTHER" id="PTHR43867:SF2">
    <property type="entry name" value="CELLULOSE SYNTHASE CATALYTIC SUBUNIT A [UDP-FORMING]"/>
    <property type="match status" value="1"/>
</dbReference>
<evidence type="ECO:0000256" key="6">
    <source>
        <dbReference type="ARBA" id="ARBA00023136"/>
    </source>
</evidence>
<keyword evidence="2" id="KW-0328">Glycosyltransferase</keyword>
<keyword evidence="5 7" id="KW-1133">Transmembrane helix</keyword>
<keyword evidence="3 9" id="KW-0808">Transferase</keyword>
<dbReference type="InterPro" id="IPR007831">
    <property type="entry name" value="T2SS_GspE_N"/>
</dbReference>